<dbReference type="Gene3D" id="1.20.140.10">
    <property type="entry name" value="Butyryl-CoA Dehydrogenase, subunit A, domain 3"/>
    <property type="match status" value="1"/>
</dbReference>
<dbReference type="SUPFAM" id="SSF56645">
    <property type="entry name" value="Acyl-CoA dehydrogenase NM domain-like"/>
    <property type="match status" value="1"/>
</dbReference>
<evidence type="ECO:0000256" key="1">
    <source>
        <dbReference type="ARBA" id="ARBA00009347"/>
    </source>
</evidence>
<dbReference type="GO" id="GO:0003995">
    <property type="term" value="F:acyl-CoA dehydrogenase activity"/>
    <property type="evidence" value="ECO:0007669"/>
    <property type="project" value="TreeGrafter"/>
</dbReference>
<dbReference type="Proteomes" id="UP000188276">
    <property type="component" value="Unassembled WGS sequence"/>
</dbReference>
<keyword evidence="8" id="KW-1185">Reference proteome</keyword>
<dbReference type="AlphaFoldDB" id="A0A1R4LDL0"/>
<dbReference type="EC" id="1.3.99.-" evidence="7"/>
<evidence type="ECO:0000256" key="4">
    <source>
        <dbReference type="RuleBase" id="RU362125"/>
    </source>
</evidence>
<dbReference type="GO" id="GO:0033539">
    <property type="term" value="P:fatty acid beta-oxidation using acyl-CoA dehydrogenase"/>
    <property type="evidence" value="ECO:0007669"/>
    <property type="project" value="TreeGrafter"/>
</dbReference>
<evidence type="ECO:0000256" key="2">
    <source>
        <dbReference type="ARBA" id="ARBA00022630"/>
    </source>
</evidence>
<dbReference type="STRING" id="1123498.VR7878_00864"/>
<evidence type="ECO:0000313" key="7">
    <source>
        <dbReference type="EMBL" id="SJN54648.1"/>
    </source>
</evidence>
<keyword evidence="4 7" id="KW-0560">Oxidoreductase</keyword>
<feature type="domain" description="Acyl-CoA dehydrogenase/oxidase C-terminal" evidence="5">
    <location>
        <begin position="222"/>
        <end position="355"/>
    </location>
</feature>
<dbReference type="InterPro" id="IPR009100">
    <property type="entry name" value="AcylCoA_DH/oxidase_NM_dom_sf"/>
</dbReference>
<dbReference type="RefSeq" id="WP_077333738.1">
    <property type="nucleotide sequence ID" value="NZ_FULE01000014.1"/>
</dbReference>
<comment type="cofactor">
    <cofactor evidence="4">
        <name>FAD</name>
        <dbReference type="ChEBI" id="CHEBI:57692"/>
    </cofactor>
</comment>
<protein>
    <submittedName>
        <fullName evidence="7">Acyl-CoA dehydrogenase</fullName>
        <ecNumber evidence="7">1.3.99.-</ecNumber>
    </submittedName>
</protein>
<evidence type="ECO:0000259" key="5">
    <source>
        <dbReference type="Pfam" id="PF00441"/>
    </source>
</evidence>
<evidence type="ECO:0000256" key="3">
    <source>
        <dbReference type="ARBA" id="ARBA00022827"/>
    </source>
</evidence>
<organism evidence="7 8">
    <name type="scientific">Vibrio ruber (strain DSM 16370 / JCM 11486 / BCRC 17186 / CECT 7878 / LMG 23124 / VR1)</name>
    <dbReference type="NCBI Taxonomy" id="1123498"/>
    <lineage>
        <taxon>Bacteria</taxon>
        <taxon>Pseudomonadati</taxon>
        <taxon>Pseudomonadota</taxon>
        <taxon>Gammaproteobacteria</taxon>
        <taxon>Vibrionales</taxon>
        <taxon>Vibrionaceae</taxon>
        <taxon>Vibrio</taxon>
    </lineage>
</organism>
<gene>
    <name evidence="7" type="primary">mmgC</name>
    <name evidence="7" type="ORF">VR7878_00864</name>
</gene>
<dbReference type="InterPro" id="IPR009075">
    <property type="entry name" value="AcylCo_DH/oxidase_C"/>
</dbReference>
<dbReference type="Pfam" id="PF00441">
    <property type="entry name" value="Acyl-CoA_dh_1"/>
    <property type="match status" value="1"/>
</dbReference>
<dbReference type="PANTHER" id="PTHR43884:SF12">
    <property type="entry name" value="ISOVALERYL-COA DEHYDROGENASE, MITOCHONDRIAL-RELATED"/>
    <property type="match status" value="1"/>
</dbReference>
<dbReference type="InterPro" id="IPR036250">
    <property type="entry name" value="AcylCo_DH-like_C"/>
</dbReference>
<sequence length="365" mass="40420">MIDWNDTAASRHYEKKWLDLAAIFRASSLDVLENRDVILQHLDAPGFECVYADRDSSCFERATMYEALSYGDPSVLLSCPGPSLSGIVVRELGSKAQQEYFFDHVSHTKARTCMAVTEPGKGSDAGNPSSLLNQEQELCAEKWLVGNGREATMGTMVIRTGPGPFSIAVILLTPEVLSHARAYRQLLPVSALQGAGLSHLYFDRVPLPEEAILGLHKRPLERGMHAVIKTFYRMRPCVSAMALGSAQALLDAALPYLNQHEKKELHQTLQSKLDVARQLNHRAAMCIDDQIMDGSAVSLAKACATEIAEKIAVMLPQLVGTSVYLTDVWLQKIVSDIQGYEWMEGSIDMQRLNIIHSRVQSDKNH</sequence>
<dbReference type="Gene3D" id="2.40.110.10">
    <property type="entry name" value="Butyryl-CoA Dehydrogenase, subunit A, domain 2"/>
    <property type="match status" value="1"/>
</dbReference>
<accession>A0A1R4LDL0</accession>
<name>A0A1R4LDL0_VIBR1</name>
<comment type="similarity">
    <text evidence="1 4">Belongs to the acyl-CoA dehydrogenase family.</text>
</comment>
<dbReference type="OrthoDB" id="9764895at2"/>
<dbReference type="EMBL" id="FULE01000014">
    <property type="protein sequence ID" value="SJN54648.1"/>
    <property type="molecule type" value="Genomic_DNA"/>
</dbReference>
<keyword evidence="3 4" id="KW-0274">FAD</keyword>
<feature type="domain" description="Acyl-CoA oxidase/dehydrogenase middle" evidence="6">
    <location>
        <begin position="113"/>
        <end position="205"/>
    </location>
</feature>
<reference evidence="8" key="1">
    <citation type="submission" date="2017-02" db="EMBL/GenBank/DDBJ databases">
        <authorList>
            <person name="Rodrigo-Torres L."/>
            <person name="Arahal R.D."/>
            <person name="Lucena T."/>
        </authorList>
    </citation>
    <scope>NUCLEOTIDE SEQUENCE [LARGE SCALE GENOMIC DNA]</scope>
    <source>
        <strain evidence="8">CECT 7878</strain>
    </source>
</reference>
<dbReference type="InterPro" id="IPR046373">
    <property type="entry name" value="Acyl-CoA_Oxase/DH_mid-dom_sf"/>
</dbReference>
<evidence type="ECO:0000259" key="6">
    <source>
        <dbReference type="Pfam" id="PF02770"/>
    </source>
</evidence>
<dbReference type="PANTHER" id="PTHR43884">
    <property type="entry name" value="ACYL-COA DEHYDROGENASE"/>
    <property type="match status" value="1"/>
</dbReference>
<dbReference type="GO" id="GO:0046359">
    <property type="term" value="P:butyrate catabolic process"/>
    <property type="evidence" value="ECO:0007669"/>
    <property type="project" value="TreeGrafter"/>
</dbReference>
<keyword evidence="2 4" id="KW-0285">Flavoprotein</keyword>
<evidence type="ECO:0000313" key="8">
    <source>
        <dbReference type="Proteomes" id="UP000188276"/>
    </source>
</evidence>
<dbReference type="InterPro" id="IPR006091">
    <property type="entry name" value="Acyl-CoA_Oxase/DH_mid-dom"/>
</dbReference>
<dbReference type="SUPFAM" id="SSF47203">
    <property type="entry name" value="Acyl-CoA dehydrogenase C-terminal domain-like"/>
    <property type="match status" value="1"/>
</dbReference>
<dbReference type="Pfam" id="PF02770">
    <property type="entry name" value="Acyl-CoA_dh_M"/>
    <property type="match status" value="1"/>
</dbReference>
<proteinExistence type="inferred from homology"/>